<sequence>MEEALVWLSVSVSRSRMIQEVILRGGGDVGPDRFGGARPQGGEVLADDLVTAVVAAGLDLQERAGAADLALRLGEAGIEIRLQQLQDAVGAALAGGGEQLVEVGVAEAADGLAVAVRLPGDGADGPAFSSSRWMSS</sequence>
<comment type="caution">
    <text evidence="1">The sequence shown here is derived from an EMBL/GenBank/DDBJ whole genome shotgun (WGS) entry which is preliminary data.</text>
</comment>
<evidence type="ECO:0000313" key="2">
    <source>
        <dbReference type="Proteomes" id="UP000655443"/>
    </source>
</evidence>
<reference evidence="1" key="2">
    <citation type="submission" date="2020-09" db="EMBL/GenBank/DDBJ databases">
        <authorList>
            <person name="Sun Q."/>
            <person name="Ohkuma M."/>
        </authorList>
    </citation>
    <scope>NUCLEOTIDE SEQUENCE</scope>
    <source>
        <strain evidence="1">JCM 4714</strain>
    </source>
</reference>
<reference evidence="1" key="1">
    <citation type="journal article" date="2014" name="Int. J. Syst. Evol. Microbiol.">
        <title>Complete genome sequence of Corynebacterium casei LMG S-19264T (=DSM 44701T), isolated from a smear-ripened cheese.</title>
        <authorList>
            <consortium name="US DOE Joint Genome Institute (JGI-PGF)"/>
            <person name="Walter F."/>
            <person name="Albersmeier A."/>
            <person name="Kalinowski J."/>
            <person name="Ruckert C."/>
        </authorList>
    </citation>
    <scope>NUCLEOTIDE SEQUENCE</scope>
    <source>
        <strain evidence="1">JCM 4714</strain>
    </source>
</reference>
<organism evidence="1 2">
    <name type="scientific">Streptomyces alanosinicus</name>
    <dbReference type="NCBI Taxonomy" id="68171"/>
    <lineage>
        <taxon>Bacteria</taxon>
        <taxon>Bacillati</taxon>
        <taxon>Actinomycetota</taxon>
        <taxon>Actinomycetes</taxon>
        <taxon>Kitasatosporales</taxon>
        <taxon>Streptomycetaceae</taxon>
        <taxon>Streptomyces</taxon>
    </lineage>
</organism>
<name>A0A918YUM3_9ACTN</name>
<dbReference type="EMBL" id="BMVG01000072">
    <property type="protein sequence ID" value="GHE15934.1"/>
    <property type="molecule type" value="Genomic_DNA"/>
</dbReference>
<evidence type="ECO:0000313" key="1">
    <source>
        <dbReference type="EMBL" id="GHE15934.1"/>
    </source>
</evidence>
<gene>
    <name evidence="1" type="ORF">GCM10010339_92180</name>
</gene>
<dbReference type="AlphaFoldDB" id="A0A918YUM3"/>
<accession>A0A918YUM3</accession>
<proteinExistence type="predicted"/>
<protein>
    <submittedName>
        <fullName evidence="1">Uncharacterized protein</fullName>
    </submittedName>
</protein>
<dbReference type="Proteomes" id="UP000655443">
    <property type="component" value="Unassembled WGS sequence"/>
</dbReference>
<keyword evidence="2" id="KW-1185">Reference proteome</keyword>